<organism evidence="1 2">
    <name type="scientific">Chloroflexus aurantiacus (strain ATCC 29366 / DSM 635 / J-10-fl)</name>
    <dbReference type="NCBI Taxonomy" id="324602"/>
    <lineage>
        <taxon>Bacteria</taxon>
        <taxon>Bacillati</taxon>
        <taxon>Chloroflexota</taxon>
        <taxon>Chloroflexia</taxon>
        <taxon>Chloroflexales</taxon>
        <taxon>Chloroflexineae</taxon>
        <taxon>Chloroflexaceae</taxon>
        <taxon>Chloroflexus</taxon>
    </lineage>
</organism>
<dbReference type="PATRIC" id="fig|324602.8.peg.3217"/>
<sequence length="111" mass="12200">MPVLQVVRYDRAPEPRAAVIAADMEAWLAQEGYERFSTFVVQAAGQSMTIEVFRREGSDPFALYHPAFAPGGLRPTLYLLPNVDAMDELLQRAQQMVATLMTIAAQRGGGS</sequence>
<keyword evidence="2" id="KW-1185">Reference proteome</keyword>
<dbReference type="AlphaFoldDB" id="A9WF74"/>
<reference evidence="2" key="1">
    <citation type="journal article" date="2011" name="BMC Genomics">
        <title>Complete genome sequence of the filamentous anoxygenic phototrophic bacterium Chloroflexus aurantiacus.</title>
        <authorList>
            <person name="Tang K.H."/>
            <person name="Barry K."/>
            <person name="Chertkov O."/>
            <person name="Dalin E."/>
            <person name="Han C.S."/>
            <person name="Hauser L.J."/>
            <person name="Honchak B.M."/>
            <person name="Karbach L.E."/>
            <person name="Land M.L."/>
            <person name="Lapidus A."/>
            <person name="Larimer F.W."/>
            <person name="Mikhailova N."/>
            <person name="Pitluck S."/>
            <person name="Pierson B.K."/>
            <person name="Blankenship R.E."/>
        </authorList>
    </citation>
    <scope>NUCLEOTIDE SEQUENCE [LARGE SCALE GENOMIC DNA]</scope>
    <source>
        <strain evidence="2">ATCC 29366 / DSM 635 / J-10-fl</strain>
    </source>
</reference>
<dbReference type="KEGG" id="cau:Caur_2857"/>
<dbReference type="EMBL" id="CP000909">
    <property type="protein sequence ID" value="ABY36058.1"/>
    <property type="molecule type" value="Genomic_DNA"/>
</dbReference>
<proteinExistence type="predicted"/>
<gene>
    <name evidence="1" type="ordered locus">Caur_2857</name>
</gene>
<dbReference type="InParanoid" id="A9WF74"/>
<dbReference type="Proteomes" id="UP000002008">
    <property type="component" value="Chromosome"/>
</dbReference>
<accession>A9WF74</accession>
<dbReference type="EnsemblBacteria" id="ABY36058">
    <property type="protein sequence ID" value="ABY36058"/>
    <property type="gene ID" value="Caur_2857"/>
</dbReference>
<evidence type="ECO:0000313" key="1">
    <source>
        <dbReference type="EMBL" id="ABY36058.1"/>
    </source>
</evidence>
<dbReference type="HOGENOM" id="CLU_2192317_0_0_0"/>
<dbReference type="STRING" id="324602.Caur_2857"/>
<evidence type="ECO:0000313" key="2">
    <source>
        <dbReference type="Proteomes" id="UP000002008"/>
    </source>
</evidence>
<protein>
    <submittedName>
        <fullName evidence="1">Uncharacterized protein</fullName>
    </submittedName>
</protein>
<name>A9WF74_CHLAA</name>